<dbReference type="RefSeq" id="WP_284074907.1">
    <property type="nucleotide sequence ID" value="NZ_JAQTJH010000012.1"/>
</dbReference>
<dbReference type="EMBL" id="JAQTJH010000012">
    <property type="protein sequence ID" value="MDK2062741.1"/>
    <property type="molecule type" value="Genomic_DNA"/>
</dbReference>
<reference evidence="1" key="2">
    <citation type="submission" date="2023-02" db="EMBL/GenBank/DDBJ databases">
        <authorList>
            <person name="Concha-Toloza M."/>
            <person name="Lopez-Cantillo M."/>
            <person name="Molina-Mora J."/>
            <person name="Collado L."/>
        </authorList>
    </citation>
    <scope>NUCLEOTIDE SEQUENCE</scope>
    <source>
        <strain evidence="1">FR1p273A</strain>
    </source>
</reference>
<evidence type="ECO:0000313" key="2">
    <source>
        <dbReference type="Proteomes" id="UP001237843"/>
    </source>
</evidence>
<accession>A0AAW6VQB4</accession>
<comment type="caution">
    <text evidence="1">The sequence shown here is derived from an EMBL/GenBank/DDBJ whole genome shotgun (WGS) entry which is preliminary data.</text>
</comment>
<sequence>MNEFIKPPFEKLNYGRYENRINIPVNLANVNGIEKYQLKYYPDNDGVPGIKFLGTETIKNEDGIIWIFHNVKERDICFQRIANNDVDGSIEQKVEDTRMISPCFIDREISR</sequence>
<gene>
    <name evidence="1" type="ORF">PT520_09455</name>
</gene>
<evidence type="ECO:0000313" key="1">
    <source>
        <dbReference type="EMBL" id="MDK2062741.1"/>
    </source>
</evidence>
<name>A0AAW6VQB4_9BACT</name>
<dbReference type="Proteomes" id="UP001237843">
    <property type="component" value="Unassembled WGS sequence"/>
</dbReference>
<reference evidence="1" key="1">
    <citation type="journal article" date="2023" name="Antibiotics">
        <title>Genomic Characterization of Antibiotic-Resistant Campylobacterales Isolated from Chilean Poultry Meat.</title>
        <authorList>
            <person name="Concha-Toloza M."/>
            <person name="Lopez-Cantillo M."/>
            <person name="Molina-Mora J.A."/>
            <person name="Collado L."/>
        </authorList>
    </citation>
    <scope>NUCLEOTIDE SEQUENCE</scope>
    <source>
        <strain evidence="1">FR1p273A</strain>
    </source>
</reference>
<protein>
    <submittedName>
        <fullName evidence="1">Uncharacterized protein</fullName>
    </submittedName>
</protein>
<organism evidence="1 2">
    <name type="scientific">Aliarcobacter butzleri</name>
    <dbReference type="NCBI Taxonomy" id="28197"/>
    <lineage>
        <taxon>Bacteria</taxon>
        <taxon>Pseudomonadati</taxon>
        <taxon>Campylobacterota</taxon>
        <taxon>Epsilonproteobacteria</taxon>
        <taxon>Campylobacterales</taxon>
        <taxon>Arcobacteraceae</taxon>
        <taxon>Aliarcobacter</taxon>
    </lineage>
</organism>
<proteinExistence type="predicted"/>
<dbReference type="AlphaFoldDB" id="A0AAW6VQB4"/>